<dbReference type="SUPFAM" id="SSF53474">
    <property type="entry name" value="alpha/beta-Hydrolases"/>
    <property type="match status" value="1"/>
</dbReference>
<name>A0A0U1LL40_TALIS</name>
<dbReference type="Gene3D" id="3.40.50.1820">
    <property type="entry name" value="alpha/beta hydrolase"/>
    <property type="match status" value="1"/>
</dbReference>
<feature type="signal peptide" evidence="7">
    <location>
        <begin position="1"/>
        <end position="18"/>
    </location>
</feature>
<dbReference type="PANTHER" id="PTHR11802">
    <property type="entry name" value="SERINE PROTEASE FAMILY S10 SERINE CARBOXYPEPTIDASE"/>
    <property type="match status" value="1"/>
</dbReference>
<accession>A0A0U1LL40</accession>
<gene>
    <name evidence="8" type="ORF">PISL3812_00388</name>
</gene>
<evidence type="ECO:0000313" key="8">
    <source>
        <dbReference type="EMBL" id="CRG83040.1"/>
    </source>
</evidence>
<dbReference type="AlphaFoldDB" id="A0A0U1LL40"/>
<keyword evidence="9" id="KW-1185">Reference proteome</keyword>
<comment type="similarity">
    <text evidence="1">Belongs to the peptidase S10 family.</text>
</comment>
<dbReference type="InterPro" id="IPR029058">
    <property type="entry name" value="AB_hydrolase_fold"/>
</dbReference>
<dbReference type="InterPro" id="IPR001563">
    <property type="entry name" value="Peptidase_S10"/>
</dbReference>
<sequence>MANRFTFSTIFLSSLALGQKWTPPESKGLTALNSAHIRGASISYKKTAICSTPDTETYSGYVRLPPRTDDALPHPSNLFFYYAKSNTKHDAPLTIYLSGGPGASSTSSMTTEIGPCSVNQDSNSTSTNPWAWTSESDILFIDQPVQTGFSYDVLTNATIDYTSSEITPADFDKEEIPAVNHTFNVGVFASQDFNGTANSTENGARALWDFMQVWLNEFPERKHDEKKIHFWTESFGGRFGPSYSAYFLRQNEKIRNGQHRIDRVLSASEIKLDTLSIHNGCSDILTQGLSYPEFAYNNTYGVPVITKEQYESAKNNLTKSGGCLEMVMECREQARKHDSWNFGNSAEVNAICANADKYCYENVLRAYILSGRDIHDMAEIPTSTFPAPYTDGFLNQAWVQEGLGAEVNFTANSNAVYNAFATTGNSLISRGDAMNEFAFLLERGVKVNLIHGDRDYLCNWMGGENITLSIKHKQSEAFISSGYENVFTNVTYNGGVVRQQGNLSFTRVFQAGHEAPAFQPETMFRIFSRIINNKDIATGEIPLTGENALSYRTKGPQSSFHIKDKLTDLSQPLCYTLDMSTTCSDDQTAALINGTAIVDNFVVQWRSS</sequence>
<dbReference type="Proteomes" id="UP000054383">
    <property type="component" value="Unassembled WGS sequence"/>
</dbReference>
<feature type="chain" id="PRO_5006711055" evidence="7">
    <location>
        <begin position="19"/>
        <end position="608"/>
    </location>
</feature>
<keyword evidence="5" id="KW-0378">Hydrolase</keyword>
<evidence type="ECO:0000256" key="1">
    <source>
        <dbReference type="ARBA" id="ARBA00009431"/>
    </source>
</evidence>
<evidence type="ECO:0000256" key="2">
    <source>
        <dbReference type="ARBA" id="ARBA00022645"/>
    </source>
</evidence>
<dbReference type="OMA" id="AFQPETM"/>
<keyword evidence="3" id="KW-0645">Protease</keyword>
<dbReference type="PROSITE" id="PS00560">
    <property type="entry name" value="CARBOXYPEPT_SER_HIS"/>
    <property type="match status" value="1"/>
</dbReference>
<dbReference type="Pfam" id="PF00450">
    <property type="entry name" value="Peptidase_S10"/>
    <property type="match status" value="1"/>
</dbReference>
<keyword evidence="4 7" id="KW-0732">Signal</keyword>
<evidence type="ECO:0000256" key="4">
    <source>
        <dbReference type="ARBA" id="ARBA00022729"/>
    </source>
</evidence>
<evidence type="ECO:0000256" key="7">
    <source>
        <dbReference type="SAM" id="SignalP"/>
    </source>
</evidence>
<dbReference type="PRINTS" id="PR00724">
    <property type="entry name" value="CRBOXYPTASEC"/>
</dbReference>
<evidence type="ECO:0000256" key="5">
    <source>
        <dbReference type="ARBA" id="ARBA00022801"/>
    </source>
</evidence>
<dbReference type="GO" id="GO:0006508">
    <property type="term" value="P:proteolysis"/>
    <property type="evidence" value="ECO:0007669"/>
    <property type="project" value="UniProtKB-KW"/>
</dbReference>
<evidence type="ECO:0000313" key="9">
    <source>
        <dbReference type="Proteomes" id="UP000054383"/>
    </source>
</evidence>
<dbReference type="STRING" id="28573.A0A0U1LL40"/>
<protein>
    <submittedName>
        <fullName evidence="8">Carboxypeptidase S1, putative</fullName>
    </submittedName>
</protein>
<dbReference type="InterPro" id="IPR033124">
    <property type="entry name" value="Ser_caboxypep_his_AS"/>
</dbReference>
<dbReference type="PANTHER" id="PTHR11802:SF189">
    <property type="entry name" value="CARBOXYPEPTIDASE"/>
    <property type="match status" value="1"/>
</dbReference>
<evidence type="ECO:0000256" key="3">
    <source>
        <dbReference type="ARBA" id="ARBA00022670"/>
    </source>
</evidence>
<keyword evidence="2 8" id="KW-0121">Carboxypeptidase</keyword>
<dbReference type="GO" id="GO:0004185">
    <property type="term" value="F:serine-type carboxypeptidase activity"/>
    <property type="evidence" value="ECO:0007669"/>
    <property type="project" value="InterPro"/>
</dbReference>
<dbReference type="EMBL" id="CVMT01000001">
    <property type="protein sequence ID" value="CRG83040.1"/>
    <property type="molecule type" value="Genomic_DNA"/>
</dbReference>
<dbReference type="OrthoDB" id="443318at2759"/>
<keyword evidence="6" id="KW-0325">Glycoprotein</keyword>
<organism evidence="8 9">
    <name type="scientific">Talaromyces islandicus</name>
    <name type="common">Penicillium islandicum</name>
    <dbReference type="NCBI Taxonomy" id="28573"/>
    <lineage>
        <taxon>Eukaryota</taxon>
        <taxon>Fungi</taxon>
        <taxon>Dikarya</taxon>
        <taxon>Ascomycota</taxon>
        <taxon>Pezizomycotina</taxon>
        <taxon>Eurotiomycetes</taxon>
        <taxon>Eurotiomycetidae</taxon>
        <taxon>Eurotiales</taxon>
        <taxon>Trichocomaceae</taxon>
        <taxon>Talaromyces</taxon>
        <taxon>Talaromyces sect. Islandici</taxon>
    </lineage>
</organism>
<proteinExistence type="inferred from homology"/>
<dbReference type="GO" id="GO:0000324">
    <property type="term" value="C:fungal-type vacuole"/>
    <property type="evidence" value="ECO:0007669"/>
    <property type="project" value="TreeGrafter"/>
</dbReference>
<reference evidence="8 9" key="1">
    <citation type="submission" date="2015-04" db="EMBL/GenBank/DDBJ databases">
        <authorList>
            <person name="Syromyatnikov M.Y."/>
            <person name="Popov V.N."/>
        </authorList>
    </citation>
    <scope>NUCLEOTIDE SEQUENCE [LARGE SCALE GENOMIC DNA]</scope>
    <source>
        <strain evidence="8">WF-38-12</strain>
    </source>
</reference>
<evidence type="ECO:0000256" key="6">
    <source>
        <dbReference type="ARBA" id="ARBA00023180"/>
    </source>
</evidence>